<dbReference type="OrthoDB" id="2283785at2759"/>
<reference evidence="4" key="1">
    <citation type="submission" date="2016-04" db="EMBL/GenBank/DDBJ databases">
        <authorList>
            <person name="Evans L.H."/>
            <person name="Alamgir A."/>
            <person name="Owens N."/>
            <person name="Weber N.D."/>
            <person name="Virtaneva K."/>
            <person name="Barbian K."/>
            <person name="Babar A."/>
            <person name="Rosenke K."/>
        </authorList>
    </citation>
    <scope>NUCLEOTIDE SEQUENCE [LARGE SCALE GENOMIC DNA]</scope>
    <source>
        <strain evidence="4">CBS 101.48</strain>
    </source>
</reference>
<feature type="region of interest" description="Disordered" evidence="1">
    <location>
        <begin position="360"/>
        <end position="669"/>
    </location>
</feature>
<accession>A0A168QMZ4</accession>
<feature type="compositionally biased region" description="Polar residues" evidence="1">
    <location>
        <begin position="466"/>
        <end position="478"/>
    </location>
</feature>
<feature type="compositionally biased region" description="Basic and acidic residues" evidence="1">
    <location>
        <begin position="396"/>
        <end position="420"/>
    </location>
</feature>
<dbReference type="InterPro" id="IPR011021">
    <property type="entry name" value="Arrestin-like_N"/>
</dbReference>
<feature type="compositionally biased region" description="Low complexity" evidence="1">
    <location>
        <begin position="558"/>
        <end position="573"/>
    </location>
</feature>
<dbReference type="AlphaFoldDB" id="A0A168QMZ4"/>
<evidence type="ECO:0008006" key="6">
    <source>
        <dbReference type="Google" id="ProtNLM"/>
    </source>
</evidence>
<feature type="compositionally biased region" description="Basic and acidic residues" evidence="1">
    <location>
        <begin position="367"/>
        <end position="381"/>
    </location>
</feature>
<dbReference type="InterPro" id="IPR011022">
    <property type="entry name" value="Arrestin_C-like"/>
</dbReference>
<feature type="compositionally biased region" description="Polar residues" evidence="1">
    <location>
        <begin position="541"/>
        <end position="552"/>
    </location>
</feature>
<dbReference type="Proteomes" id="UP000078561">
    <property type="component" value="Unassembled WGS sequence"/>
</dbReference>
<feature type="compositionally biased region" description="Basic residues" evidence="1">
    <location>
        <begin position="634"/>
        <end position="643"/>
    </location>
</feature>
<feature type="domain" description="Arrestin C-terminal-like" evidence="3">
    <location>
        <begin position="210"/>
        <end position="349"/>
    </location>
</feature>
<organism evidence="4">
    <name type="scientific">Absidia glauca</name>
    <name type="common">Pin mould</name>
    <dbReference type="NCBI Taxonomy" id="4829"/>
    <lineage>
        <taxon>Eukaryota</taxon>
        <taxon>Fungi</taxon>
        <taxon>Fungi incertae sedis</taxon>
        <taxon>Mucoromycota</taxon>
        <taxon>Mucoromycotina</taxon>
        <taxon>Mucoromycetes</taxon>
        <taxon>Mucorales</taxon>
        <taxon>Cunninghamellaceae</taxon>
        <taxon>Absidia</taxon>
    </lineage>
</organism>
<feature type="compositionally biased region" description="Polar residues" evidence="1">
    <location>
        <begin position="660"/>
        <end position="669"/>
    </location>
</feature>
<evidence type="ECO:0000313" key="4">
    <source>
        <dbReference type="EMBL" id="SAM05140.1"/>
    </source>
</evidence>
<feature type="domain" description="Arrestin-like N-terminal" evidence="2">
    <location>
        <begin position="13"/>
        <end position="177"/>
    </location>
</feature>
<dbReference type="InParanoid" id="A0A168QMZ4"/>
<evidence type="ECO:0000259" key="2">
    <source>
        <dbReference type="Pfam" id="PF00339"/>
    </source>
</evidence>
<dbReference type="STRING" id="4829.A0A168QMZ4"/>
<gene>
    <name evidence="4" type="primary">ABSGL_11006.1 scaffold 12038</name>
</gene>
<dbReference type="Pfam" id="PF02752">
    <property type="entry name" value="Arrestin_C"/>
    <property type="match status" value="1"/>
</dbReference>
<dbReference type="InterPro" id="IPR014752">
    <property type="entry name" value="Arrestin-like_C"/>
</dbReference>
<name>A0A168QMZ4_ABSGL</name>
<protein>
    <recommendedName>
        <fullName evidence="6">Arrestin C-terminal-like domain-containing protein</fullName>
    </recommendedName>
</protein>
<dbReference type="EMBL" id="LT554419">
    <property type="protein sequence ID" value="SAM05140.1"/>
    <property type="molecule type" value="Genomic_DNA"/>
</dbReference>
<dbReference type="Pfam" id="PF00339">
    <property type="entry name" value="Arrestin_N"/>
    <property type="match status" value="1"/>
</dbReference>
<evidence type="ECO:0000259" key="3">
    <source>
        <dbReference type="Pfam" id="PF02752"/>
    </source>
</evidence>
<feature type="compositionally biased region" description="Acidic residues" evidence="1">
    <location>
        <begin position="606"/>
        <end position="621"/>
    </location>
</feature>
<keyword evidence="5" id="KW-1185">Reference proteome</keyword>
<evidence type="ECO:0000313" key="5">
    <source>
        <dbReference type="Proteomes" id="UP000078561"/>
    </source>
</evidence>
<evidence type="ECO:0000256" key="1">
    <source>
        <dbReference type="SAM" id="MobiDB-lite"/>
    </source>
</evidence>
<proteinExistence type="predicted"/>
<sequence>MALVSRPDVTMRLVLDEQQRPYFPGDWIRGKVLLACPRSISPHALRLIWAGGVTIQPTPQDHESFLYFKRTFAICNNKLKGKRVGTGWTYKSSAFVENYDTTSTPLSLVLEQSVTYSFSFDIQVPMDVLLPSSTETESSMLGGNILYTLECCLDLVKDDPTPAQTHIEVTVLEHMDVRLPELNIPRTKESAYSLWLPDTPKTGPCDYRTAMRVTLPCQAAVRGGQIDIDMHVWHSVGFQLPKGVTVRLLRVRHLHYQGSDYAFPDETVLSMRADVDLTEENKYIQTLHCVLPIREDVTPSISDAARLLEISYKVHVKVQLQEGSYQTLTGDTHGFMSVEIPILIGTVPLTIGNKIVSPRNRLTSRTATHDSKKSDGSKDNDTTSSANSGGLPKKLSASDDGSKGRKTSKHESPPSQEKKTKSFWRNVPLPRIKSKQPKDCPVSPIFTGSPTTYSDHNDPFDDELYQQLSDVSSAKNTDPSYPPSSSNNGSHTSQSAPSPRTEIDLLPSHLQKLYEPNDTQQLCAKPSPIEMKPDEKDDETSTSGPLSKTTTVLDVPRSDNNQRQSRSSSIDNSEPPPDQATHPSTAPPPTSSRTAHVRVVNIFMSSDEEDEEEQQLQEETDTPVLHNTDGQSNRRSHHRHLRRNTGYQEDSDSDDDSPLTLLSRQPRNR</sequence>
<dbReference type="Gene3D" id="2.60.40.640">
    <property type="match status" value="2"/>
</dbReference>
<feature type="compositionally biased region" description="Low complexity" evidence="1">
    <location>
        <begin position="483"/>
        <end position="495"/>
    </location>
</feature>